<evidence type="ECO:0000256" key="8">
    <source>
        <dbReference type="SAM" id="MobiDB-lite"/>
    </source>
</evidence>
<feature type="domain" description="FAD/NAD(P)-binding" evidence="9">
    <location>
        <begin position="10"/>
        <end position="331"/>
    </location>
</feature>
<keyword evidence="3" id="KW-0285">Flavoprotein</keyword>
<comment type="catalytic activity">
    <reaction evidence="7">
        <text>a quinone + NADH + H(+) = a quinol + NAD(+)</text>
        <dbReference type="Rhea" id="RHEA:46160"/>
        <dbReference type="ChEBI" id="CHEBI:15378"/>
        <dbReference type="ChEBI" id="CHEBI:24646"/>
        <dbReference type="ChEBI" id="CHEBI:57540"/>
        <dbReference type="ChEBI" id="CHEBI:57945"/>
        <dbReference type="ChEBI" id="CHEBI:132124"/>
        <dbReference type="EC" id="1.6.5.9"/>
    </reaction>
</comment>
<dbReference type="AlphaFoldDB" id="A0A0A6UXT6"/>
<name>A0A0A6UXT6_ACTUT</name>
<feature type="region of interest" description="Disordered" evidence="8">
    <location>
        <begin position="421"/>
        <end position="477"/>
    </location>
</feature>
<dbReference type="InterPro" id="IPR023753">
    <property type="entry name" value="FAD/NAD-binding_dom"/>
</dbReference>
<evidence type="ECO:0000256" key="2">
    <source>
        <dbReference type="ARBA" id="ARBA00012637"/>
    </source>
</evidence>
<dbReference type="PANTHER" id="PTHR43706">
    <property type="entry name" value="NADH DEHYDROGENASE"/>
    <property type="match status" value="1"/>
</dbReference>
<comment type="caution">
    <text evidence="10">The sequence shown here is derived from an EMBL/GenBank/DDBJ whole genome shotgun (WGS) entry which is preliminary data.</text>
</comment>
<evidence type="ECO:0000256" key="4">
    <source>
        <dbReference type="ARBA" id="ARBA00022827"/>
    </source>
</evidence>
<dbReference type="EMBL" id="JRTT01000001">
    <property type="protein sequence ID" value="KHD79229.1"/>
    <property type="molecule type" value="Genomic_DNA"/>
</dbReference>
<evidence type="ECO:0000256" key="6">
    <source>
        <dbReference type="ARBA" id="ARBA00023027"/>
    </source>
</evidence>
<keyword evidence="4" id="KW-0274">FAD</keyword>
<evidence type="ECO:0000313" key="11">
    <source>
        <dbReference type="Proteomes" id="UP000054537"/>
    </source>
</evidence>
<evidence type="ECO:0000259" key="9">
    <source>
        <dbReference type="Pfam" id="PF07992"/>
    </source>
</evidence>
<dbReference type="PRINTS" id="PR00411">
    <property type="entry name" value="PNDRDTASEI"/>
</dbReference>
<keyword evidence="5" id="KW-0560">Oxidoreductase</keyword>
<dbReference type="eggNOG" id="COG1252">
    <property type="taxonomic scope" value="Bacteria"/>
</dbReference>
<evidence type="ECO:0000256" key="7">
    <source>
        <dbReference type="ARBA" id="ARBA00047599"/>
    </source>
</evidence>
<keyword evidence="6" id="KW-0520">NAD</keyword>
<evidence type="ECO:0000313" key="10">
    <source>
        <dbReference type="EMBL" id="KHD79229.1"/>
    </source>
</evidence>
<dbReference type="RefSeq" id="WP_043521688.1">
    <property type="nucleotide sequence ID" value="NZ_BOMZ01000044.1"/>
</dbReference>
<dbReference type="PANTHER" id="PTHR43706:SF47">
    <property type="entry name" value="EXTERNAL NADH-UBIQUINONE OXIDOREDUCTASE 1, MITOCHONDRIAL-RELATED"/>
    <property type="match status" value="1"/>
</dbReference>
<dbReference type="GO" id="GO:0050136">
    <property type="term" value="F:NADH dehydrogenase (quinone) (non-electrogenic) activity"/>
    <property type="evidence" value="ECO:0007669"/>
    <property type="project" value="UniProtKB-EC"/>
</dbReference>
<dbReference type="PRINTS" id="PR00368">
    <property type="entry name" value="FADPNR"/>
</dbReference>
<accession>A0A0A6UXT6</accession>
<feature type="compositionally biased region" description="Low complexity" evidence="8">
    <location>
        <begin position="466"/>
        <end position="477"/>
    </location>
</feature>
<gene>
    <name evidence="10" type="ORF">MB27_01025</name>
</gene>
<sequence length="477" mass="50347">MIEQGQARHRVVVVGAGFGGKYAARALRKAPADVTVINGTNHHVFEPLIYQVATGVLSPGEVATPVRELFRGQRNTEVLLGWVTDVDAENRTVTATAPGGLPYQVPYDTLIVAAGTAQSYFGNDRFAAYAPSLKSIDDAVELRSKILTAFEMAELATDPAEQERLLTFAIVGAGPTGVELAGQIAEIAHRTLPGEYRRIDPARARIVLIDAADRILPAFAPGSSASAAARLRRLGVEIRVNTTVTDVDATGVTVDGGERIATMVKVWSAGVAAGPLAARLAAATGAETDRSGRIKVEPDLTVPGHPEIFVVGDLMSLDRLPGVAQVSIQGGGYVGRLIRRRLTGRPAGKPFHYFDKGNIATVSRFSAVADLRGLRLTGLAGWLLWLGVHWAYLPKGRNRASSLIRWAAAFLGRSRPERAVTARQAGLAAPTPEPVTARPAGPATPTPKPVTARQAGPATPTPVAPEPATAQQVPQLS</sequence>
<organism evidence="10 11">
    <name type="scientific">Actinoplanes utahensis</name>
    <dbReference type="NCBI Taxonomy" id="1869"/>
    <lineage>
        <taxon>Bacteria</taxon>
        <taxon>Bacillati</taxon>
        <taxon>Actinomycetota</taxon>
        <taxon>Actinomycetes</taxon>
        <taxon>Micromonosporales</taxon>
        <taxon>Micromonosporaceae</taxon>
        <taxon>Actinoplanes</taxon>
    </lineage>
</organism>
<feature type="compositionally biased region" description="Low complexity" evidence="8">
    <location>
        <begin position="449"/>
        <end position="458"/>
    </location>
</feature>
<evidence type="ECO:0000256" key="1">
    <source>
        <dbReference type="ARBA" id="ARBA00005272"/>
    </source>
</evidence>
<evidence type="ECO:0000256" key="3">
    <source>
        <dbReference type="ARBA" id="ARBA00022630"/>
    </source>
</evidence>
<evidence type="ECO:0000256" key="5">
    <source>
        <dbReference type="ARBA" id="ARBA00023002"/>
    </source>
</evidence>
<dbReference type="SUPFAM" id="SSF51905">
    <property type="entry name" value="FAD/NAD(P)-binding domain"/>
    <property type="match status" value="2"/>
</dbReference>
<dbReference type="Gene3D" id="3.50.50.100">
    <property type="match status" value="1"/>
</dbReference>
<dbReference type="Proteomes" id="UP000054537">
    <property type="component" value="Unassembled WGS sequence"/>
</dbReference>
<protein>
    <recommendedName>
        <fullName evidence="2">NADH:ubiquinone reductase (non-electrogenic)</fullName>
        <ecNumber evidence="2">1.6.5.9</ecNumber>
    </recommendedName>
</protein>
<dbReference type="OrthoDB" id="9781621at2"/>
<proteinExistence type="inferred from homology"/>
<dbReference type="STRING" id="1869.MB27_01025"/>
<reference evidence="10 11" key="1">
    <citation type="submission" date="2014-10" db="EMBL/GenBank/DDBJ databases">
        <title>Draft genome sequence of Actinoplanes utahensis NRRL 12052.</title>
        <authorList>
            <person name="Velasco-Bucheli B."/>
            <person name="del Cerro C."/>
            <person name="Hormigo D."/>
            <person name="Garcia J.L."/>
            <person name="Acebal C."/>
            <person name="Arroyo M."/>
            <person name="de la Mata I."/>
        </authorList>
    </citation>
    <scope>NUCLEOTIDE SEQUENCE [LARGE SCALE GENOMIC DNA]</scope>
    <source>
        <strain evidence="10 11">NRRL 12052</strain>
    </source>
</reference>
<keyword evidence="11" id="KW-1185">Reference proteome</keyword>
<dbReference type="InterPro" id="IPR036188">
    <property type="entry name" value="FAD/NAD-bd_sf"/>
</dbReference>
<dbReference type="Pfam" id="PF07992">
    <property type="entry name" value="Pyr_redox_2"/>
    <property type="match status" value="1"/>
</dbReference>
<comment type="similarity">
    <text evidence="1">Belongs to the NADH dehydrogenase family.</text>
</comment>
<dbReference type="EC" id="1.6.5.9" evidence="2"/>
<dbReference type="InterPro" id="IPR045024">
    <property type="entry name" value="NDH-2"/>
</dbReference>